<dbReference type="Gene3D" id="3.30.420.10">
    <property type="entry name" value="Ribonuclease H-like superfamily/Ribonuclease H"/>
    <property type="match status" value="1"/>
</dbReference>
<evidence type="ECO:0000259" key="14">
    <source>
        <dbReference type="PROSITE" id="PS50879"/>
    </source>
</evidence>
<dbReference type="AlphaFoldDB" id="E3QN04"/>
<dbReference type="Gene3D" id="3.40.970.10">
    <property type="entry name" value="Ribonuclease H1, N-terminal domain"/>
    <property type="match status" value="2"/>
</dbReference>
<evidence type="ECO:0000256" key="1">
    <source>
        <dbReference type="ARBA" id="ARBA00000077"/>
    </source>
</evidence>
<evidence type="ECO:0000256" key="12">
    <source>
        <dbReference type="PIRNR" id="PIRNR036852"/>
    </source>
</evidence>
<gene>
    <name evidence="15" type="ORF">GLRG_07386</name>
</gene>
<keyword evidence="7 12" id="KW-0540">Nuclease</keyword>
<reference evidence="16" key="1">
    <citation type="journal article" date="2012" name="Nat. Genet.">
        <title>Lifestyle transitions in plant pathogenic Colletotrichum fungi deciphered by genome and transcriptome analyses.</title>
        <authorList>
            <person name="O'Connell R.J."/>
            <person name="Thon M.R."/>
            <person name="Hacquard S."/>
            <person name="Amyotte S.G."/>
            <person name="Kleemann J."/>
            <person name="Torres M.F."/>
            <person name="Damm U."/>
            <person name="Buiate E.A."/>
            <person name="Epstein L."/>
            <person name="Alkan N."/>
            <person name="Altmueller J."/>
            <person name="Alvarado-Balderrama L."/>
            <person name="Bauser C.A."/>
            <person name="Becker C."/>
            <person name="Birren B.W."/>
            <person name="Chen Z."/>
            <person name="Choi J."/>
            <person name="Crouch J.A."/>
            <person name="Duvick J.P."/>
            <person name="Farman M.A."/>
            <person name="Gan P."/>
            <person name="Heiman D."/>
            <person name="Henrissat B."/>
            <person name="Howard R.J."/>
            <person name="Kabbage M."/>
            <person name="Koch C."/>
            <person name="Kracher B."/>
            <person name="Kubo Y."/>
            <person name="Law A.D."/>
            <person name="Lebrun M.-H."/>
            <person name="Lee Y.-H."/>
            <person name="Miyara I."/>
            <person name="Moore N."/>
            <person name="Neumann U."/>
            <person name="Nordstroem K."/>
            <person name="Panaccione D.G."/>
            <person name="Panstruga R."/>
            <person name="Place M."/>
            <person name="Proctor R.H."/>
            <person name="Prusky D."/>
            <person name="Rech G."/>
            <person name="Reinhardt R."/>
            <person name="Rollins J.A."/>
            <person name="Rounsley S."/>
            <person name="Schardl C.L."/>
            <person name="Schwartz D.C."/>
            <person name="Shenoy N."/>
            <person name="Shirasu K."/>
            <person name="Sikhakolli U.R."/>
            <person name="Stueber K."/>
            <person name="Sukno S.A."/>
            <person name="Sweigard J.A."/>
            <person name="Takano Y."/>
            <person name="Takahara H."/>
            <person name="Trail F."/>
            <person name="van der Does H.C."/>
            <person name="Voll L.M."/>
            <person name="Will I."/>
            <person name="Young S."/>
            <person name="Zeng Q."/>
            <person name="Zhang J."/>
            <person name="Zhou S."/>
            <person name="Dickman M.B."/>
            <person name="Schulze-Lefert P."/>
            <person name="Ver Loren van Themaat E."/>
            <person name="Ma L.-J."/>
            <person name="Vaillancourt L.J."/>
        </authorList>
    </citation>
    <scope>NUCLEOTIDE SEQUENCE [LARGE SCALE GENOMIC DNA]</scope>
    <source>
        <strain evidence="16">M1.001 / M2 / FGSC 10212</strain>
    </source>
</reference>
<dbReference type="InterPro" id="IPR011320">
    <property type="entry name" value="RNase_H1_N"/>
</dbReference>
<dbReference type="EC" id="3.1.26.4" evidence="5 12"/>
<dbReference type="GO" id="GO:0004523">
    <property type="term" value="F:RNA-DNA hybrid ribonuclease activity"/>
    <property type="evidence" value="ECO:0007669"/>
    <property type="project" value="UniProtKB-UniRule"/>
</dbReference>
<keyword evidence="8 12" id="KW-0479">Metal-binding</keyword>
<comment type="cofactor">
    <cofactor evidence="2 12">
        <name>Mg(2+)</name>
        <dbReference type="ChEBI" id="CHEBI:18420"/>
    </cofactor>
</comment>
<evidence type="ECO:0000256" key="10">
    <source>
        <dbReference type="ARBA" id="ARBA00022801"/>
    </source>
</evidence>
<dbReference type="PIRSF" id="PIRSF036852">
    <property type="entry name" value="Ribonuclease_H1_euk"/>
    <property type="match status" value="1"/>
</dbReference>
<comment type="catalytic activity">
    <reaction evidence="1 12">
        <text>Endonucleolytic cleavage to 5'-phosphomonoester.</text>
        <dbReference type="EC" id="3.1.26.4"/>
    </reaction>
</comment>
<evidence type="ECO:0000256" key="2">
    <source>
        <dbReference type="ARBA" id="ARBA00001946"/>
    </source>
</evidence>
<evidence type="ECO:0000256" key="4">
    <source>
        <dbReference type="ARBA" id="ARBA00005300"/>
    </source>
</evidence>
<evidence type="ECO:0000313" key="16">
    <source>
        <dbReference type="Proteomes" id="UP000008782"/>
    </source>
</evidence>
<dbReference type="GO" id="GO:0003676">
    <property type="term" value="F:nucleic acid binding"/>
    <property type="evidence" value="ECO:0007669"/>
    <property type="project" value="UniProtKB-UniRule"/>
</dbReference>
<name>E3QN04_COLGM</name>
<dbReference type="CDD" id="cd09280">
    <property type="entry name" value="RNase_HI_eukaryote_like"/>
    <property type="match status" value="1"/>
</dbReference>
<evidence type="ECO:0000256" key="5">
    <source>
        <dbReference type="ARBA" id="ARBA00012180"/>
    </source>
</evidence>
<sequence>MPANKRGAPSSSTSSAKKRKTDKDLQKYYAVRTGARPGIYLTWAECQKQTAGFRGAQYKSFLSREDAQAFVDGRKIPSEEGEEKPQRFYAVARGIFTGIFSDWGTASMAIAGTKGPKYKKFDTYEDALDFIREWGDDQAIADAEKAAKRDGIAVAPSTKTFSNDEKSDDDSDDLSVESDDTSTKDAPTKDTPTEDTAKVYTDGSSLGNGTPGSVAGVGVYFGPNDPRNVSERLEGKLQTNQRAELTAILRALQLSPLTQSLMILSDSKYSIKCVRDWYKDWQRLGWKTSTNSEVKNKDLIQAVREEIAKRDAAGATTDFDWVKGHNNDPGNVAADKLAVAGARLGLPAKGRKKLK</sequence>
<accession>E3QN04</accession>
<dbReference type="FunFam" id="3.40.970.10:FF:000002">
    <property type="entry name" value="Ribonuclease H"/>
    <property type="match status" value="1"/>
</dbReference>
<dbReference type="Pfam" id="PF01693">
    <property type="entry name" value="Cauli_VI"/>
    <property type="match status" value="2"/>
</dbReference>
<evidence type="ECO:0000313" key="15">
    <source>
        <dbReference type="EMBL" id="EFQ32242.1"/>
    </source>
</evidence>
<dbReference type="InterPro" id="IPR009027">
    <property type="entry name" value="Ribosomal_bL9/RNase_H1_N"/>
</dbReference>
<dbReference type="InterPro" id="IPR036397">
    <property type="entry name" value="RNaseH_sf"/>
</dbReference>
<dbReference type="InterPro" id="IPR012337">
    <property type="entry name" value="RNaseH-like_sf"/>
</dbReference>
<evidence type="ECO:0000256" key="3">
    <source>
        <dbReference type="ARBA" id="ARBA00004065"/>
    </source>
</evidence>
<evidence type="ECO:0000256" key="13">
    <source>
        <dbReference type="SAM" id="MobiDB-lite"/>
    </source>
</evidence>
<dbReference type="STRING" id="645133.E3QN04"/>
<evidence type="ECO:0000256" key="6">
    <source>
        <dbReference type="ARBA" id="ARBA00017721"/>
    </source>
</evidence>
<dbReference type="PROSITE" id="PS50879">
    <property type="entry name" value="RNASE_H_1"/>
    <property type="match status" value="1"/>
</dbReference>
<dbReference type="Proteomes" id="UP000008782">
    <property type="component" value="Unassembled WGS sequence"/>
</dbReference>
<dbReference type="GO" id="GO:0043137">
    <property type="term" value="P:DNA replication, removal of RNA primer"/>
    <property type="evidence" value="ECO:0007669"/>
    <property type="project" value="TreeGrafter"/>
</dbReference>
<feature type="compositionally biased region" description="Low complexity" evidence="13">
    <location>
        <begin position="1"/>
        <end position="15"/>
    </location>
</feature>
<dbReference type="SUPFAM" id="SSF55658">
    <property type="entry name" value="L9 N-domain-like"/>
    <property type="match status" value="2"/>
</dbReference>
<feature type="region of interest" description="Disordered" evidence="13">
    <location>
        <begin position="1"/>
        <end position="23"/>
    </location>
</feature>
<dbReference type="InterPro" id="IPR017067">
    <property type="entry name" value="RNase_H1_euk"/>
</dbReference>
<protein>
    <recommendedName>
        <fullName evidence="6 12">Ribonuclease H</fullName>
        <shortName evidence="12">RNase H</shortName>
        <ecNumber evidence="5 12">3.1.26.4</ecNumber>
    </recommendedName>
</protein>
<dbReference type="GO" id="GO:0000287">
    <property type="term" value="F:magnesium ion binding"/>
    <property type="evidence" value="ECO:0007669"/>
    <property type="project" value="UniProtKB-UniRule"/>
</dbReference>
<comment type="similarity">
    <text evidence="4 12">Belongs to the RNase H family.</text>
</comment>
<dbReference type="InterPro" id="IPR037056">
    <property type="entry name" value="RNase_H1_N_sf"/>
</dbReference>
<keyword evidence="11 12" id="KW-0460">Magnesium</keyword>
<feature type="compositionally biased region" description="Acidic residues" evidence="13">
    <location>
        <begin position="166"/>
        <end position="180"/>
    </location>
</feature>
<dbReference type="FunFam" id="3.30.420.10:FF:000090">
    <property type="entry name" value="Ribonuclease H"/>
    <property type="match status" value="1"/>
</dbReference>
<keyword evidence="9 12" id="KW-0255">Endonuclease</keyword>
<dbReference type="PANTHER" id="PTHR10642:SF26">
    <property type="entry name" value="RIBONUCLEASE H1"/>
    <property type="match status" value="1"/>
</dbReference>
<keyword evidence="10 12" id="KW-0378">Hydrolase</keyword>
<dbReference type="EMBL" id="GG697360">
    <property type="protein sequence ID" value="EFQ32242.1"/>
    <property type="molecule type" value="Genomic_DNA"/>
</dbReference>
<dbReference type="SUPFAM" id="SSF53098">
    <property type="entry name" value="Ribonuclease H-like"/>
    <property type="match status" value="1"/>
</dbReference>
<comment type="function">
    <text evidence="3 12">Endonuclease that specifically degrades the RNA of RNA-DNA hybrids.</text>
</comment>
<evidence type="ECO:0000256" key="8">
    <source>
        <dbReference type="ARBA" id="ARBA00022723"/>
    </source>
</evidence>
<dbReference type="GeneID" id="24412751"/>
<dbReference type="PANTHER" id="PTHR10642">
    <property type="entry name" value="RIBONUCLEASE H1"/>
    <property type="match status" value="1"/>
</dbReference>
<feature type="domain" description="RNase H type-1" evidence="14">
    <location>
        <begin position="193"/>
        <end position="343"/>
    </location>
</feature>
<dbReference type="RefSeq" id="XP_008096262.1">
    <property type="nucleotide sequence ID" value="XM_008098071.1"/>
</dbReference>
<evidence type="ECO:0000256" key="11">
    <source>
        <dbReference type="ARBA" id="ARBA00022842"/>
    </source>
</evidence>
<proteinExistence type="inferred from homology"/>
<dbReference type="OrthoDB" id="407198at2759"/>
<evidence type="ECO:0000256" key="7">
    <source>
        <dbReference type="ARBA" id="ARBA00022722"/>
    </source>
</evidence>
<dbReference type="Pfam" id="PF00075">
    <property type="entry name" value="RNase_H"/>
    <property type="match status" value="1"/>
</dbReference>
<dbReference type="HOGENOM" id="CLU_030894_0_5_1"/>
<dbReference type="InterPro" id="IPR002156">
    <property type="entry name" value="RNaseH_domain"/>
</dbReference>
<keyword evidence="16" id="KW-1185">Reference proteome</keyword>
<dbReference type="eggNOG" id="KOG3752">
    <property type="taxonomic scope" value="Eukaryota"/>
</dbReference>
<feature type="region of interest" description="Disordered" evidence="13">
    <location>
        <begin position="158"/>
        <end position="210"/>
    </location>
</feature>
<organism evidence="16">
    <name type="scientific">Colletotrichum graminicola (strain M1.001 / M2 / FGSC 10212)</name>
    <name type="common">Maize anthracnose fungus</name>
    <name type="synonym">Glomerella graminicola</name>
    <dbReference type="NCBI Taxonomy" id="645133"/>
    <lineage>
        <taxon>Eukaryota</taxon>
        <taxon>Fungi</taxon>
        <taxon>Dikarya</taxon>
        <taxon>Ascomycota</taxon>
        <taxon>Pezizomycotina</taxon>
        <taxon>Sordariomycetes</taxon>
        <taxon>Hypocreomycetidae</taxon>
        <taxon>Glomerellales</taxon>
        <taxon>Glomerellaceae</taxon>
        <taxon>Colletotrichum</taxon>
        <taxon>Colletotrichum graminicola species complex</taxon>
    </lineage>
</organism>
<feature type="compositionally biased region" description="Basic and acidic residues" evidence="13">
    <location>
        <begin position="181"/>
        <end position="197"/>
    </location>
</feature>
<dbReference type="VEuPathDB" id="FungiDB:GLRG_07386"/>
<evidence type="ECO:0000256" key="9">
    <source>
        <dbReference type="ARBA" id="ARBA00022759"/>
    </source>
</evidence>
<dbReference type="InterPro" id="IPR050092">
    <property type="entry name" value="RNase_H"/>
</dbReference>